<gene>
    <name evidence="4" type="ORF">HNQ70_003028</name>
</gene>
<name>A0A7W8HKX1_9BURK</name>
<feature type="region of interest" description="Disordered" evidence="2">
    <location>
        <begin position="22"/>
        <end position="41"/>
    </location>
</feature>
<comment type="caution">
    <text evidence="4">The sequence shown here is derived from an EMBL/GenBank/DDBJ whole genome shotgun (WGS) entry which is preliminary data.</text>
</comment>
<dbReference type="InterPro" id="IPR046634">
    <property type="entry name" value="DUF6746"/>
</dbReference>
<organism evidence="4 5">
    <name type="scientific">Quisquiliibacterium transsilvanicum</name>
    <dbReference type="NCBI Taxonomy" id="1549638"/>
    <lineage>
        <taxon>Bacteria</taxon>
        <taxon>Pseudomonadati</taxon>
        <taxon>Pseudomonadota</taxon>
        <taxon>Betaproteobacteria</taxon>
        <taxon>Burkholderiales</taxon>
        <taxon>Burkholderiaceae</taxon>
        <taxon>Quisquiliibacterium</taxon>
    </lineage>
</organism>
<reference evidence="4 5" key="1">
    <citation type="submission" date="2020-08" db="EMBL/GenBank/DDBJ databases">
        <title>Genomic Encyclopedia of Type Strains, Phase IV (KMG-IV): sequencing the most valuable type-strain genomes for metagenomic binning, comparative biology and taxonomic classification.</title>
        <authorList>
            <person name="Goeker M."/>
        </authorList>
    </citation>
    <scope>NUCLEOTIDE SEQUENCE [LARGE SCALE GENOMIC DNA]</scope>
    <source>
        <strain evidence="4 5">DSM 29781</strain>
    </source>
</reference>
<evidence type="ECO:0000313" key="4">
    <source>
        <dbReference type="EMBL" id="MBB5273000.1"/>
    </source>
</evidence>
<feature type="chain" id="PRO_5030668092" evidence="3">
    <location>
        <begin position="23"/>
        <end position="126"/>
    </location>
</feature>
<dbReference type="AlphaFoldDB" id="A0A7W8HKX1"/>
<feature type="coiled-coil region" evidence="1">
    <location>
        <begin position="81"/>
        <end position="108"/>
    </location>
</feature>
<keyword evidence="5" id="KW-1185">Reference proteome</keyword>
<evidence type="ECO:0000256" key="1">
    <source>
        <dbReference type="SAM" id="Coils"/>
    </source>
</evidence>
<protein>
    <submittedName>
        <fullName evidence="4">Uncharacterized protein</fullName>
    </submittedName>
</protein>
<proteinExistence type="predicted"/>
<accession>A0A7W8HKX1</accession>
<evidence type="ECO:0000256" key="2">
    <source>
        <dbReference type="SAM" id="MobiDB-lite"/>
    </source>
</evidence>
<keyword evidence="1" id="KW-0175">Coiled coil</keyword>
<feature type="signal peptide" evidence="3">
    <location>
        <begin position="1"/>
        <end position="22"/>
    </location>
</feature>
<keyword evidence="3" id="KW-0732">Signal</keyword>
<sequence>MKKTAAIAAVAAALAFVPAAQASGSGGDVRHFKGKPSATLPDAVRNLSESNARLERLLKGPVDDVAIAEIHQLTYTMENGLEKLRKELDTLAETLEHLHKASEKMEREKVLRHGADYLSVSRQVIK</sequence>
<dbReference type="EMBL" id="JACHGB010000006">
    <property type="protein sequence ID" value="MBB5273000.1"/>
    <property type="molecule type" value="Genomic_DNA"/>
</dbReference>
<evidence type="ECO:0000313" key="5">
    <source>
        <dbReference type="Proteomes" id="UP000532440"/>
    </source>
</evidence>
<evidence type="ECO:0000256" key="3">
    <source>
        <dbReference type="SAM" id="SignalP"/>
    </source>
</evidence>
<dbReference type="RefSeq" id="WP_221302836.1">
    <property type="nucleotide sequence ID" value="NZ_BAABEW010000007.1"/>
</dbReference>
<dbReference type="Proteomes" id="UP000532440">
    <property type="component" value="Unassembled WGS sequence"/>
</dbReference>
<dbReference type="Pfam" id="PF20531">
    <property type="entry name" value="DUF6746"/>
    <property type="match status" value="1"/>
</dbReference>